<dbReference type="NCBIfam" id="TIGR01494">
    <property type="entry name" value="ATPase_P-type"/>
    <property type="match status" value="1"/>
</dbReference>
<dbReference type="AlphaFoldDB" id="A0A183AK66"/>
<dbReference type="Gene3D" id="3.40.1110.10">
    <property type="entry name" value="Calcium-transporting ATPase, cytoplasmic domain N"/>
    <property type="match status" value="1"/>
</dbReference>
<keyword evidence="4" id="KW-1133">Transmembrane helix</keyword>
<keyword evidence="3" id="KW-0812">Transmembrane</keyword>
<dbReference type="GO" id="GO:0016020">
    <property type="term" value="C:membrane"/>
    <property type="evidence" value="ECO:0007669"/>
    <property type="project" value="UniProtKB-SubCell"/>
</dbReference>
<dbReference type="PRINTS" id="PR00119">
    <property type="entry name" value="CATATPASE"/>
</dbReference>
<dbReference type="InterPro" id="IPR023214">
    <property type="entry name" value="HAD_sf"/>
</dbReference>
<evidence type="ECO:0000256" key="4">
    <source>
        <dbReference type="ARBA" id="ARBA00022989"/>
    </source>
</evidence>
<evidence type="ECO:0000256" key="3">
    <source>
        <dbReference type="ARBA" id="ARBA00022692"/>
    </source>
</evidence>
<keyword evidence="5" id="KW-0472">Membrane</keyword>
<dbReference type="InterPro" id="IPR023298">
    <property type="entry name" value="ATPase_P-typ_TM_dom_sf"/>
</dbReference>
<protein>
    <recommendedName>
        <fullName evidence="2">P-type Ca(2+) transporter</fullName>
        <ecNumber evidence="2">7.2.2.10</ecNumber>
    </recommendedName>
</protein>
<name>A0A183AK66_9TREM</name>
<dbReference type="PANTHER" id="PTHR42861">
    <property type="entry name" value="CALCIUM-TRANSPORTING ATPASE"/>
    <property type="match status" value="1"/>
</dbReference>
<dbReference type="Pfam" id="PF00122">
    <property type="entry name" value="E1-E2_ATPase"/>
    <property type="match status" value="1"/>
</dbReference>
<organism evidence="7">
    <name type="scientific">Echinostoma caproni</name>
    <dbReference type="NCBI Taxonomy" id="27848"/>
    <lineage>
        <taxon>Eukaryota</taxon>
        <taxon>Metazoa</taxon>
        <taxon>Spiralia</taxon>
        <taxon>Lophotrochozoa</taxon>
        <taxon>Platyhelminthes</taxon>
        <taxon>Trematoda</taxon>
        <taxon>Digenea</taxon>
        <taxon>Plagiorchiida</taxon>
        <taxon>Echinostomata</taxon>
        <taxon>Echinostomatoidea</taxon>
        <taxon>Echinostomatidae</taxon>
        <taxon>Echinostoma</taxon>
    </lineage>
</organism>
<evidence type="ECO:0000256" key="2">
    <source>
        <dbReference type="ARBA" id="ARBA00012790"/>
    </source>
</evidence>
<accession>A0A183AK66</accession>
<dbReference type="GO" id="GO:0005524">
    <property type="term" value="F:ATP binding"/>
    <property type="evidence" value="ECO:0007669"/>
    <property type="project" value="InterPro"/>
</dbReference>
<dbReference type="InterPro" id="IPR018303">
    <property type="entry name" value="ATPase_P-typ_P_site"/>
</dbReference>
<proteinExistence type="predicted"/>
<feature type="domain" description="P-type ATPase A" evidence="6">
    <location>
        <begin position="3"/>
        <end position="137"/>
    </location>
</feature>
<dbReference type="SUPFAM" id="SSF81665">
    <property type="entry name" value="Calcium ATPase, transmembrane domain M"/>
    <property type="match status" value="1"/>
</dbReference>
<dbReference type="InterPro" id="IPR059000">
    <property type="entry name" value="ATPase_P-type_domA"/>
</dbReference>
<dbReference type="GO" id="GO:0016887">
    <property type="term" value="F:ATP hydrolysis activity"/>
    <property type="evidence" value="ECO:0007669"/>
    <property type="project" value="InterPro"/>
</dbReference>
<dbReference type="EC" id="7.2.2.10" evidence="2"/>
<evidence type="ECO:0000259" key="6">
    <source>
        <dbReference type="Pfam" id="PF00122"/>
    </source>
</evidence>
<dbReference type="SUPFAM" id="SSF81653">
    <property type="entry name" value="Calcium ATPase, transduction domain A"/>
    <property type="match status" value="1"/>
</dbReference>
<dbReference type="WBParaSite" id="ECPE_0000736701-mRNA-1">
    <property type="protein sequence ID" value="ECPE_0000736701-mRNA-1"/>
    <property type="gene ID" value="ECPE_0000736701"/>
</dbReference>
<dbReference type="SUPFAM" id="SSF81660">
    <property type="entry name" value="Metal cation-transporting ATPase, ATP-binding domain N"/>
    <property type="match status" value="1"/>
</dbReference>
<sequence length="356" mass="38464">LTILASNLVPGDLVLLSMGDRIPADIRLIEAVGLRVDESSLTGETEAVSKVSRELTVDPGDTSVQSRTDAIHMHQSSEFVRNGNTALEVAALDRLRGCHDLINIGFLGTLVCCGNARGIVIATGERSEFGEVFRMMQSEEVFNHADSERAIEFEEYKMFVFRGTTPRYGFDCLAVAAIPEGLPIVVTVTLALGQMRMAARNAVVRKLPAVETLGCVNVVCADKTGTMTENEMTISQVVSSALERYTPVVVHSQDDVFSTPVHSTAATSSPNIGRANHVLARHESTLHMNPPAVSLSLMDRSKSNNELLLPGAHYCPPTFQKIIEIGCLCNNAVLQNGQLHGQPTEGAFLRLANHVS</sequence>
<evidence type="ECO:0000256" key="5">
    <source>
        <dbReference type="ARBA" id="ARBA00023136"/>
    </source>
</evidence>
<dbReference type="InterPro" id="IPR001757">
    <property type="entry name" value="P_typ_ATPase"/>
</dbReference>
<dbReference type="InterPro" id="IPR008250">
    <property type="entry name" value="ATPase_P-typ_transduc_dom_A_sf"/>
</dbReference>
<comment type="subcellular location">
    <subcellularLocation>
        <location evidence="1">Membrane</location>
    </subcellularLocation>
</comment>
<dbReference type="Gene3D" id="3.40.50.1000">
    <property type="entry name" value="HAD superfamily/HAD-like"/>
    <property type="match status" value="1"/>
</dbReference>
<dbReference type="GO" id="GO:0005388">
    <property type="term" value="F:P-type calcium transporter activity"/>
    <property type="evidence" value="ECO:0007669"/>
    <property type="project" value="UniProtKB-EC"/>
</dbReference>
<evidence type="ECO:0000313" key="7">
    <source>
        <dbReference type="WBParaSite" id="ECPE_0000736701-mRNA-1"/>
    </source>
</evidence>
<dbReference type="Gene3D" id="1.20.1110.10">
    <property type="entry name" value="Calcium-transporting ATPase, transmembrane domain"/>
    <property type="match status" value="1"/>
</dbReference>
<dbReference type="PROSITE" id="PS00154">
    <property type="entry name" value="ATPASE_E1_E2"/>
    <property type="match status" value="1"/>
</dbReference>
<evidence type="ECO:0000256" key="1">
    <source>
        <dbReference type="ARBA" id="ARBA00004370"/>
    </source>
</evidence>
<dbReference type="InterPro" id="IPR023299">
    <property type="entry name" value="ATPase_P-typ_cyto_dom_N"/>
</dbReference>
<dbReference type="Gene3D" id="2.70.150.10">
    <property type="entry name" value="Calcium-transporting ATPase, cytoplasmic transduction domain A"/>
    <property type="match status" value="1"/>
</dbReference>
<reference evidence="7" key="1">
    <citation type="submission" date="2016-06" db="UniProtKB">
        <authorList>
            <consortium name="WormBaseParasite"/>
        </authorList>
    </citation>
    <scope>IDENTIFICATION</scope>
</reference>